<dbReference type="EMBL" id="KZ559123">
    <property type="protein sequence ID" value="PLB40689.1"/>
    <property type="molecule type" value="Genomic_DNA"/>
</dbReference>
<feature type="region of interest" description="Disordered" evidence="1">
    <location>
        <begin position="121"/>
        <end position="155"/>
    </location>
</feature>
<feature type="region of interest" description="Disordered" evidence="1">
    <location>
        <begin position="194"/>
        <end position="240"/>
    </location>
</feature>
<evidence type="ECO:0000256" key="1">
    <source>
        <dbReference type="SAM" id="MobiDB-lite"/>
    </source>
</evidence>
<feature type="compositionally biased region" description="Acidic residues" evidence="1">
    <location>
        <begin position="204"/>
        <end position="226"/>
    </location>
</feature>
<reference evidence="2 3" key="1">
    <citation type="submission" date="2017-12" db="EMBL/GenBank/DDBJ databases">
        <authorList>
            <consortium name="DOE Joint Genome Institute"/>
            <person name="Haridas S."/>
            <person name="Kjaerbolling I."/>
            <person name="Vesth T.C."/>
            <person name="Frisvad J.C."/>
            <person name="Nybo J.L."/>
            <person name="Theobald S."/>
            <person name="Kuo A."/>
            <person name="Bowyer P."/>
            <person name="Matsuda Y."/>
            <person name="Mondo S."/>
            <person name="Lyhne E.K."/>
            <person name="Kogle M.E."/>
            <person name="Clum A."/>
            <person name="Lipzen A."/>
            <person name="Salamov A."/>
            <person name="Ngan C.Y."/>
            <person name="Daum C."/>
            <person name="Chiniquy J."/>
            <person name="Barry K."/>
            <person name="LaButti K."/>
            <person name="Simmons B.A."/>
            <person name="Magnuson J.K."/>
            <person name="Mortensen U.H."/>
            <person name="Larsen T.O."/>
            <person name="Grigoriev I.V."/>
            <person name="Baker S.E."/>
            <person name="Andersen M.R."/>
            <person name="Nordberg H.P."/>
            <person name="Cantor M.N."/>
            <person name="Hua S.X."/>
        </authorList>
    </citation>
    <scope>NUCLEOTIDE SEQUENCE [LARGE SCALE GENOMIC DNA]</scope>
    <source>
        <strain evidence="2 3">CBS 102.13</strain>
    </source>
</reference>
<dbReference type="GeneID" id="36525276"/>
<gene>
    <name evidence="2" type="ORF">BDW47DRAFT_134535</name>
</gene>
<feature type="compositionally biased region" description="Low complexity" evidence="1">
    <location>
        <begin position="421"/>
        <end position="435"/>
    </location>
</feature>
<accession>A0A2I2FJ89</accession>
<dbReference type="OrthoDB" id="4511119at2759"/>
<evidence type="ECO:0000313" key="3">
    <source>
        <dbReference type="Proteomes" id="UP000234585"/>
    </source>
</evidence>
<dbReference type="AlphaFoldDB" id="A0A2I2FJ89"/>
<dbReference type="Proteomes" id="UP000234585">
    <property type="component" value="Unassembled WGS sequence"/>
</dbReference>
<name>A0A2I2FJ89_ASPCN</name>
<feature type="region of interest" description="Disordered" evidence="1">
    <location>
        <begin position="395"/>
        <end position="446"/>
    </location>
</feature>
<protein>
    <submittedName>
        <fullName evidence="2">Uncharacterized protein</fullName>
    </submittedName>
</protein>
<feature type="compositionally biased region" description="Basic and acidic residues" evidence="1">
    <location>
        <begin position="227"/>
        <end position="240"/>
    </location>
</feature>
<organism evidence="2 3">
    <name type="scientific">Aspergillus candidus</name>
    <dbReference type="NCBI Taxonomy" id="41067"/>
    <lineage>
        <taxon>Eukaryota</taxon>
        <taxon>Fungi</taxon>
        <taxon>Dikarya</taxon>
        <taxon>Ascomycota</taxon>
        <taxon>Pezizomycotina</taxon>
        <taxon>Eurotiomycetes</taxon>
        <taxon>Eurotiomycetidae</taxon>
        <taxon>Eurotiales</taxon>
        <taxon>Aspergillaceae</taxon>
        <taxon>Aspergillus</taxon>
        <taxon>Aspergillus subgen. Circumdati</taxon>
    </lineage>
</organism>
<dbReference type="RefSeq" id="XP_024674701.1">
    <property type="nucleotide sequence ID" value="XM_024818116.1"/>
</dbReference>
<evidence type="ECO:0000313" key="2">
    <source>
        <dbReference type="EMBL" id="PLB40689.1"/>
    </source>
</evidence>
<keyword evidence="3" id="KW-1185">Reference proteome</keyword>
<proteinExistence type="predicted"/>
<sequence length="557" mass="62713">MCKYTYHHYVQCGHIATFTVDSCWNLVEQLRQGPTQVTNCLNIERHDLLPQDQPYMCNQCRPAYLERIREKQFKSMRRSSETSDTCSSSPAFTQLERLGDSFITITADFKMTVEQEGRTVYLPPAPESRQPEAKASPGELPGSDNRPRSPPSAFTFFEVPKYEPRAEQNSPAAPVPIPVSADDDVSDIWLEISQPREGSGFYDSDSDDTYPDLGEVTDSEEEGEEHPEEKPQEEKAKTGEKKSFFGPAFIPFKSTLASPKPTFRSAADPVLDIVSDDPRVKEPWYPFCNTPSKNEPVPRTFLQSPTPRRTRISHILDPSEYDDDVKSLSVGTGFQSERLRRVTNGSVKTPKKRVGGRKVLDHIWGGAGLFGSGMQGLAVAFLCFSSTFYTQINKMQSPNPSPSNVRSPAEDPSSNTFFDVPLSESPLEASPSGPDRTTDPDDDDDHYDWIEAQHAQQPLHEEEGVLVKETEIEVAEYIFGNDDYDDDDSLPGYNSPIEDMPIPIVDMDAHASDLRDALIEDRLPEVEDNLDDGVWMVWLLGEERREFFLDVYLGEWI</sequence>